<name>A0A4V2PPQ1_9GAMM</name>
<keyword evidence="2" id="KW-1185">Reference proteome</keyword>
<proteinExistence type="predicted"/>
<reference evidence="1 2" key="1">
    <citation type="submission" date="2019-03" db="EMBL/GenBank/DDBJ databases">
        <title>Genomic Encyclopedia of Type Strains, Phase IV (KMG-IV): sequencing the most valuable type-strain genomes for metagenomic binning, comparative biology and taxonomic classification.</title>
        <authorList>
            <person name="Goeker M."/>
        </authorList>
    </citation>
    <scope>NUCLEOTIDE SEQUENCE [LARGE SCALE GENOMIC DNA]</scope>
    <source>
        <strain evidence="1 2">DSM 18577</strain>
    </source>
</reference>
<accession>A0A4V2PPQ1</accession>
<sequence length="31" mass="3586">MTLHEGVNKMLIYVNMLFLTGSFDKSILQLE</sequence>
<dbReference type="Proteomes" id="UP000295565">
    <property type="component" value="Unassembled WGS sequence"/>
</dbReference>
<organism evidence="1 2">
    <name type="scientific">Celerinatantimonas diazotrophica</name>
    <dbReference type="NCBI Taxonomy" id="412034"/>
    <lineage>
        <taxon>Bacteria</taxon>
        <taxon>Pseudomonadati</taxon>
        <taxon>Pseudomonadota</taxon>
        <taxon>Gammaproteobacteria</taxon>
        <taxon>Celerinatantimonadaceae</taxon>
        <taxon>Celerinatantimonas</taxon>
    </lineage>
</organism>
<gene>
    <name evidence="1" type="ORF">EV690_1942</name>
</gene>
<dbReference type="EMBL" id="SMGD01000013">
    <property type="protein sequence ID" value="TCK51861.1"/>
    <property type="molecule type" value="Genomic_DNA"/>
</dbReference>
<comment type="caution">
    <text evidence="1">The sequence shown here is derived from an EMBL/GenBank/DDBJ whole genome shotgun (WGS) entry which is preliminary data.</text>
</comment>
<evidence type="ECO:0000313" key="1">
    <source>
        <dbReference type="EMBL" id="TCK51861.1"/>
    </source>
</evidence>
<dbReference type="AlphaFoldDB" id="A0A4V2PPQ1"/>
<evidence type="ECO:0000313" key="2">
    <source>
        <dbReference type="Proteomes" id="UP000295565"/>
    </source>
</evidence>
<protein>
    <submittedName>
        <fullName evidence="1">Uncharacterized protein</fullName>
    </submittedName>
</protein>